<dbReference type="Pfam" id="PF00294">
    <property type="entry name" value="PfkB"/>
    <property type="match status" value="1"/>
</dbReference>
<feature type="binding site" evidence="9">
    <location>
        <begin position="50"/>
        <end position="54"/>
    </location>
    <ligand>
        <name>substrate</name>
    </ligand>
</feature>
<feature type="binding site" evidence="9">
    <location>
        <position position="260"/>
    </location>
    <ligand>
        <name>substrate</name>
    </ligand>
</feature>
<comment type="caution">
    <text evidence="12">The sequence shown here is derived from an EMBL/GenBank/DDBJ whole genome shotgun (WGS) entry which is preliminary data.</text>
</comment>
<dbReference type="EC" id="2.7.1.15" evidence="9 10"/>
<dbReference type="PANTHER" id="PTHR10584">
    <property type="entry name" value="SUGAR KINASE"/>
    <property type="match status" value="1"/>
</dbReference>
<comment type="pathway">
    <text evidence="9">Carbohydrate metabolism; D-ribose degradation; D-ribose 5-phosphate from beta-D-ribopyranose: step 2/2.</text>
</comment>
<keyword evidence="13" id="KW-1185">Reference proteome</keyword>
<evidence type="ECO:0000313" key="13">
    <source>
        <dbReference type="Proteomes" id="UP000724268"/>
    </source>
</evidence>
<evidence type="ECO:0000256" key="9">
    <source>
        <dbReference type="HAMAP-Rule" id="MF_01987"/>
    </source>
</evidence>
<keyword evidence="6 9" id="KW-0460">Magnesium</keyword>
<dbReference type="NCBIfam" id="TIGR02152">
    <property type="entry name" value="D_ribokin_bact"/>
    <property type="match status" value="1"/>
</dbReference>
<evidence type="ECO:0000259" key="11">
    <source>
        <dbReference type="Pfam" id="PF00294"/>
    </source>
</evidence>
<keyword evidence="8 9" id="KW-0119">Carbohydrate metabolism</keyword>
<feature type="binding site" evidence="9">
    <location>
        <position position="254"/>
    </location>
    <ligand>
        <name>K(+)</name>
        <dbReference type="ChEBI" id="CHEBI:29103"/>
    </ligand>
</feature>
<feature type="binding site" evidence="9">
    <location>
        <position position="192"/>
    </location>
    <ligand>
        <name>ATP</name>
        <dbReference type="ChEBI" id="CHEBI:30616"/>
    </ligand>
</feature>
<feature type="binding site" evidence="9">
    <location>
        <position position="284"/>
    </location>
    <ligand>
        <name>ATP</name>
        <dbReference type="ChEBI" id="CHEBI:30616"/>
    </ligand>
</feature>
<name>A0ABS6ZYS5_9DEIN</name>
<dbReference type="RefSeq" id="WP_219759321.1">
    <property type="nucleotide sequence ID" value="NZ_JAHXRS010000008.1"/>
</dbReference>
<comment type="subcellular location">
    <subcellularLocation>
        <location evidence="9">Cytoplasm</location>
    </subcellularLocation>
</comment>
<dbReference type="InterPro" id="IPR011877">
    <property type="entry name" value="Ribokinase"/>
</dbReference>
<dbReference type="Gene3D" id="3.40.1190.20">
    <property type="match status" value="1"/>
</dbReference>
<evidence type="ECO:0000313" key="12">
    <source>
        <dbReference type="EMBL" id="MBW6394652.1"/>
    </source>
</evidence>
<dbReference type="HAMAP" id="MF_01987">
    <property type="entry name" value="Ribokinase"/>
    <property type="match status" value="1"/>
</dbReference>
<proteinExistence type="inferred from homology"/>
<dbReference type="SUPFAM" id="SSF53613">
    <property type="entry name" value="Ribokinase-like"/>
    <property type="match status" value="1"/>
</dbReference>
<evidence type="ECO:0000256" key="8">
    <source>
        <dbReference type="ARBA" id="ARBA00023277"/>
    </source>
</evidence>
<comment type="caution">
    <text evidence="9">Lacks conserved residue(s) required for the propagation of feature annotation.</text>
</comment>
<sequence length="316" mass="33679">MRIPGNQGNGIKPEIIVVGSINMDLVVYVDRHPAPGETLLGSDYWTFPGGKGANQAVAAARAGGLVRMIGCLGRDAFGDQLLEGLAQEQIDTRWVKRVDGPTGVAFIAVNTEGQNSIIVSPGSNYRLLPEDLKPEAFLNTRVVLLQLEIPLATVREATRLGKEAGATVILNAAPAQTLSADVLRNVDLLIVNEFEAGTLLKRKPPRGIEEALDAALQLRGWVSSVVVTLGEKGCVWVDELEHGYLPAFEVKAIDTTAAGDAFVGMLASQLARGTALSMALRWANAAGALATMKKGAQSSLPTQEEVKHFLDVHSQR</sequence>
<feature type="binding site" evidence="9">
    <location>
        <begin position="228"/>
        <end position="233"/>
    </location>
    <ligand>
        <name>ATP</name>
        <dbReference type="ChEBI" id="CHEBI:30616"/>
    </ligand>
</feature>
<dbReference type="PANTHER" id="PTHR10584:SF166">
    <property type="entry name" value="RIBOKINASE"/>
    <property type="match status" value="1"/>
</dbReference>
<dbReference type="InterPro" id="IPR011611">
    <property type="entry name" value="PfkB_dom"/>
</dbReference>
<comment type="function">
    <text evidence="9">Catalyzes the phosphorylation of ribose at O-5 in a reaction requiring ATP and magnesium. The resulting D-ribose-5-phosphate can then be used either for sythesis of nucleotides, histidine, and tryptophan, or as a component of the pentose phosphate pathway.</text>
</comment>
<dbReference type="PRINTS" id="PR00990">
    <property type="entry name" value="RIBOKINASE"/>
</dbReference>
<feature type="binding site" evidence="9">
    <location>
        <position position="299"/>
    </location>
    <ligand>
        <name>K(+)</name>
        <dbReference type="ChEBI" id="CHEBI:29103"/>
    </ligand>
</feature>
<comment type="catalytic activity">
    <reaction evidence="9">
        <text>D-ribose + ATP = D-ribose 5-phosphate + ADP + H(+)</text>
        <dbReference type="Rhea" id="RHEA:13697"/>
        <dbReference type="ChEBI" id="CHEBI:15378"/>
        <dbReference type="ChEBI" id="CHEBI:30616"/>
        <dbReference type="ChEBI" id="CHEBI:47013"/>
        <dbReference type="ChEBI" id="CHEBI:78346"/>
        <dbReference type="ChEBI" id="CHEBI:456216"/>
        <dbReference type="EC" id="2.7.1.15"/>
    </reaction>
</comment>
<feature type="active site" description="Proton acceptor" evidence="9">
    <location>
        <position position="260"/>
    </location>
</feature>
<evidence type="ECO:0000256" key="3">
    <source>
        <dbReference type="ARBA" id="ARBA00022741"/>
    </source>
</evidence>
<keyword evidence="1 9" id="KW-0808">Transferase</keyword>
<keyword evidence="3 9" id="KW-0547">Nucleotide-binding</keyword>
<feature type="binding site" evidence="9">
    <location>
        <position position="256"/>
    </location>
    <ligand>
        <name>K(+)</name>
        <dbReference type="ChEBI" id="CHEBI:29103"/>
    </ligand>
</feature>
<keyword evidence="7 9" id="KW-0630">Potassium</keyword>
<dbReference type="GO" id="GO:0004747">
    <property type="term" value="F:ribokinase activity"/>
    <property type="evidence" value="ECO:0007669"/>
    <property type="project" value="UniProtKB-EC"/>
</dbReference>
<keyword evidence="5 9" id="KW-0067">ATP-binding</keyword>
<evidence type="ECO:0000256" key="10">
    <source>
        <dbReference type="NCBIfam" id="TIGR02152"/>
    </source>
</evidence>
<feature type="binding site" evidence="9">
    <location>
        <position position="290"/>
    </location>
    <ligand>
        <name>K(+)</name>
        <dbReference type="ChEBI" id="CHEBI:29103"/>
    </ligand>
</feature>
<dbReference type="CDD" id="cd01174">
    <property type="entry name" value="ribokinase"/>
    <property type="match status" value="1"/>
</dbReference>
<evidence type="ECO:0000256" key="1">
    <source>
        <dbReference type="ARBA" id="ARBA00022679"/>
    </source>
</evidence>
<comment type="subunit">
    <text evidence="9">Homodimer.</text>
</comment>
<feature type="domain" description="Carbohydrate kinase PfkB" evidence="11">
    <location>
        <begin position="14"/>
        <end position="302"/>
    </location>
</feature>
<reference evidence="12 13" key="1">
    <citation type="submission" date="2021-07" db="EMBL/GenBank/DDBJ databases">
        <title>Thermus aquaticus gen. n. and sp. n., a nonsporulating extreme thermophile.</title>
        <authorList>
            <person name="Hu C.-J."/>
            <person name="Li W.-J."/>
            <person name="Xian W.-D."/>
        </authorList>
    </citation>
    <scope>NUCLEOTIDE SEQUENCE [LARGE SCALE GENOMIC DNA]</scope>
    <source>
        <strain evidence="12 13">SYSU G05001</strain>
    </source>
</reference>
<comment type="similarity">
    <text evidence="9">Belongs to the carbohydrate kinase PfkB family. Ribokinase subfamily.</text>
</comment>
<feature type="binding site" evidence="9">
    <location>
        <position position="148"/>
    </location>
    <ligand>
        <name>substrate</name>
    </ligand>
</feature>
<feature type="binding site" evidence="9">
    <location>
        <position position="295"/>
    </location>
    <ligand>
        <name>K(+)</name>
        <dbReference type="ChEBI" id="CHEBI:29103"/>
    </ligand>
</feature>
<evidence type="ECO:0000256" key="7">
    <source>
        <dbReference type="ARBA" id="ARBA00022958"/>
    </source>
</evidence>
<keyword evidence="2 9" id="KW-0479">Metal-binding</keyword>
<comment type="activity regulation">
    <text evidence="9">Activated by a monovalent cation that binds near, but not in, the active site. The most likely occupant of the site in vivo is potassium. Ion binding induces a conformational change that may alter substrate affinity.</text>
</comment>
<feature type="binding site" evidence="9">
    <location>
        <begin position="259"/>
        <end position="260"/>
    </location>
    <ligand>
        <name>ATP</name>
        <dbReference type="ChEBI" id="CHEBI:30616"/>
    </ligand>
</feature>
<comment type="cofactor">
    <cofactor evidence="9">
        <name>Mg(2+)</name>
        <dbReference type="ChEBI" id="CHEBI:18420"/>
    </cofactor>
    <text evidence="9">Requires a divalent cation, most likely magnesium in vivo, as an electrophilic catalyst to aid phosphoryl group transfer. It is the chelate of the metal and the nucleotide that is the actual substrate.</text>
</comment>
<protein>
    <recommendedName>
        <fullName evidence="9 10">Ribokinase</fullName>
        <shortName evidence="9">RK</shortName>
        <ecNumber evidence="9 10">2.7.1.15</ecNumber>
    </recommendedName>
</protein>
<dbReference type="InterPro" id="IPR002139">
    <property type="entry name" value="Ribo/fructo_kinase"/>
</dbReference>
<keyword evidence="4 9" id="KW-0418">Kinase</keyword>
<dbReference type="Proteomes" id="UP000724268">
    <property type="component" value="Unassembled WGS sequence"/>
</dbReference>
<evidence type="ECO:0000256" key="4">
    <source>
        <dbReference type="ARBA" id="ARBA00022777"/>
    </source>
</evidence>
<feature type="binding site" evidence="9">
    <location>
        <position position="293"/>
    </location>
    <ligand>
        <name>K(+)</name>
        <dbReference type="ChEBI" id="CHEBI:29103"/>
    </ligand>
</feature>
<evidence type="ECO:0000256" key="5">
    <source>
        <dbReference type="ARBA" id="ARBA00022840"/>
    </source>
</evidence>
<evidence type="ECO:0000256" key="6">
    <source>
        <dbReference type="ARBA" id="ARBA00022842"/>
    </source>
</evidence>
<dbReference type="EMBL" id="JAHXRS010000008">
    <property type="protein sequence ID" value="MBW6394652.1"/>
    <property type="molecule type" value="Genomic_DNA"/>
</dbReference>
<organism evidence="12 13">
    <name type="scientific">Thermus brevis</name>
    <dbReference type="NCBI Taxonomy" id="2862456"/>
    <lineage>
        <taxon>Bacteria</taxon>
        <taxon>Thermotogati</taxon>
        <taxon>Deinococcota</taxon>
        <taxon>Deinococci</taxon>
        <taxon>Thermales</taxon>
        <taxon>Thermaceae</taxon>
        <taxon>Thermus</taxon>
    </lineage>
</organism>
<gene>
    <name evidence="9 12" type="primary">rbsK</name>
    <name evidence="12" type="ORF">KZX47_05730</name>
</gene>
<feature type="binding site" evidence="9">
    <location>
        <begin position="22"/>
        <end position="24"/>
    </location>
    <ligand>
        <name>substrate</name>
    </ligand>
</feature>
<keyword evidence="9" id="KW-0963">Cytoplasm</keyword>
<accession>A0ABS6ZYS5</accession>
<dbReference type="InterPro" id="IPR029056">
    <property type="entry name" value="Ribokinase-like"/>
</dbReference>
<evidence type="ECO:0000256" key="2">
    <source>
        <dbReference type="ARBA" id="ARBA00022723"/>
    </source>
</evidence>